<dbReference type="Proteomes" id="UP000516018">
    <property type="component" value="Chromosome"/>
</dbReference>
<dbReference type="Pfam" id="PF19040">
    <property type="entry name" value="SGNH"/>
    <property type="match status" value="1"/>
</dbReference>
<feature type="transmembrane region" description="Helical" evidence="1">
    <location>
        <begin position="351"/>
        <end position="371"/>
    </location>
</feature>
<feature type="transmembrane region" description="Helical" evidence="1">
    <location>
        <begin position="106"/>
        <end position="126"/>
    </location>
</feature>
<dbReference type="InterPro" id="IPR002656">
    <property type="entry name" value="Acyl_transf_3_dom"/>
</dbReference>
<keyword evidence="1" id="KW-1133">Transmembrane helix</keyword>
<evidence type="ECO:0000313" key="4">
    <source>
        <dbReference type="EMBL" id="QNP41429.1"/>
    </source>
</evidence>
<dbReference type="GO" id="GO:0009103">
    <property type="term" value="P:lipopolysaccharide biosynthetic process"/>
    <property type="evidence" value="ECO:0007669"/>
    <property type="project" value="TreeGrafter"/>
</dbReference>
<dbReference type="AlphaFoldDB" id="A0A7H0FZG3"/>
<keyword evidence="4" id="KW-0012">Acyltransferase</keyword>
<feature type="transmembrane region" description="Helical" evidence="1">
    <location>
        <begin position="200"/>
        <end position="219"/>
    </location>
</feature>
<dbReference type="GO" id="GO:0016747">
    <property type="term" value="F:acyltransferase activity, transferring groups other than amino-acyl groups"/>
    <property type="evidence" value="ECO:0007669"/>
    <property type="project" value="InterPro"/>
</dbReference>
<evidence type="ECO:0000256" key="1">
    <source>
        <dbReference type="SAM" id="Phobius"/>
    </source>
</evidence>
<keyword evidence="5" id="KW-1185">Reference proteome</keyword>
<sequence length="828" mass="89390">MVVIAELTMLEVATAAGAPPNVEVAAGKPGEREAQSYRPDIDGLRAVAVLSVVIYHLNKLWMPGGYVGVDIFFVISGFLITRNIWGEMEGGRFSFANFYLRRIRRIAPAFLAMTAATVLAGALLLLPEDLLSLGKSAVWGVFSLSNVYFWRYLDTSYFAESADEVPLLHTWSLGVEEQFYFIWPSLLLLALLFRRRRAAALAIAAAICVASFVCGELTNTAAQKFSYYMLPARAGELMVGALLALGAKRIAAVSGSSRALAEVLAILGMALVAGSLYLLNDTSKFPGINALYPCLGAAMLMMAGSMGSRIVTVVLTPRPMVLIGLVSYSLYLWHWPVLAFIRYFYGVVDGLQALGAVLAISVLSILSYRYVELPARYWKGARLKQVLALYVMPSALLGAVALALVLTSGLRRLIEASPAYRDRVANLSGETAPASDFPYNCQLSTFDGGVLGRPECVLAGGQPRTSAATEPDILLWGDSQAAHYIGVVAAVLEPSGVAFRNATHSACPPLFAPKGYGIPAYRAGCDEFRPYMQSAILSGKYKTVVIGGAWDIYDANYPRFRSDLEQTVAAMSQKGLHVVLLGQAPYMGNYNRNCELRGARIGGVDCKQRYYIPDPGMSRTDRFLSELAGRYPSTDFLEIRQVICANGYCSPYVNGVLAYYNPTHLSMSGSWRIGRSLMAGAGARTWLAALSATDADMAGTAKIARAAREAPPLSVLAGFKAKPMPAILGGYTPSFPYHVRSQSNLGSRQGPAGVVTEFWGVRADQVLASVEKDLSALGFRRVWSGPSGAAMRMDFIKPGFPNVSVNVGPLGQLRPQAPNVAGIAYFRW</sequence>
<feature type="transmembrane region" description="Helical" evidence="1">
    <location>
        <begin position="225"/>
        <end position="247"/>
    </location>
</feature>
<feature type="transmembrane region" description="Helical" evidence="1">
    <location>
        <begin position="65"/>
        <end position="85"/>
    </location>
</feature>
<dbReference type="RefSeq" id="WP_187712865.1">
    <property type="nucleotide sequence ID" value="NZ_CP060820.1"/>
</dbReference>
<proteinExistence type="predicted"/>
<feature type="domain" description="Acyltransferase 3" evidence="2">
    <location>
        <begin position="40"/>
        <end position="365"/>
    </location>
</feature>
<protein>
    <submittedName>
        <fullName evidence="4">Acyltransferase</fullName>
    </submittedName>
</protein>
<dbReference type="InterPro" id="IPR043968">
    <property type="entry name" value="SGNH"/>
</dbReference>
<feature type="transmembrane region" description="Helical" evidence="1">
    <location>
        <begin position="383"/>
        <end position="406"/>
    </location>
</feature>
<evidence type="ECO:0000259" key="2">
    <source>
        <dbReference type="Pfam" id="PF01757"/>
    </source>
</evidence>
<keyword evidence="4" id="KW-0808">Transferase</keyword>
<accession>A0A7H0FZG3</accession>
<feature type="transmembrane region" description="Helical" evidence="1">
    <location>
        <begin position="259"/>
        <end position="278"/>
    </location>
</feature>
<keyword evidence="1" id="KW-0812">Transmembrane</keyword>
<organism evidence="4 5">
    <name type="scientific">Agrilutibacter terrestris</name>
    <dbReference type="NCBI Taxonomy" id="2865112"/>
    <lineage>
        <taxon>Bacteria</taxon>
        <taxon>Pseudomonadati</taxon>
        <taxon>Pseudomonadota</taxon>
        <taxon>Gammaproteobacteria</taxon>
        <taxon>Lysobacterales</taxon>
        <taxon>Lysobacteraceae</taxon>
        <taxon>Agrilutibacter</taxon>
    </lineage>
</organism>
<feature type="domain" description="SGNH" evidence="3">
    <location>
        <begin position="452"/>
        <end position="675"/>
    </location>
</feature>
<gene>
    <name evidence="4" type="ORF">H8B22_04180</name>
</gene>
<evidence type="ECO:0000313" key="5">
    <source>
        <dbReference type="Proteomes" id="UP000516018"/>
    </source>
</evidence>
<dbReference type="Pfam" id="PF01757">
    <property type="entry name" value="Acyl_transf_3"/>
    <property type="match status" value="1"/>
</dbReference>
<dbReference type="EMBL" id="CP060820">
    <property type="protein sequence ID" value="QNP41429.1"/>
    <property type="molecule type" value="Genomic_DNA"/>
</dbReference>
<reference evidence="4 5" key="1">
    <citation type="submission" date="2020-08" db="EMBL/GenBank/DDBJ databases">
        <title>Lysobacter sp. II4 sp. nov., isolated from soil.</title>
        <authorList>
            <person name="Woo C.Y."/>
            <person name="Kim J."/>
        </authorList>
    </citation>
    <scope>NUCLEOTIDE SEQUENCE [LARGE SCALE GENOMIC DNA]</scope>
    <source>
        <strain evidence="4 5">II4</strain>
    </source>
</reference>
<feature type="transmembrane region" description="Helical" evidence="1">
    <location>
        <begin position="320"/>
        <end position="345"/>
    </location>
</feature>
<dbReference type="PANTHER" id="PTHR23028">
    <property type="entry name" value="ACETYLTRANSFERASE"/>
    <property type="match status" value="1"/>
</dbReference>
<dbReference type="GO" id="GO:0016020">
    <property type="term" value="C:membrane"/>
    <property type="evidence" value="ECO:0007669"/>
    <property type="project" value="TreeGrafter"/>
</dbReference>
<feature type="transmembrane region" description="Helical" evidence="1">
    <location>
        <begin position="290"/>
        <end position="308"/>
    </location>
</feature>
<name>A0A7H0FZG3_9GAMM</name>
<feature type="transmembrane region" description="Helical" evidence="1">
    <location>
        <begin position="178"/>
        <end position="193"/>
    </location>
</feature>
<evidence type="ECO:0000259" key="3">
    <source>
        <dbReference type="Pfam" id="PF19040"/>
    </source>
</evidence>
<dbReference type="KEGG" id="lsx:H8B22_04180"/>
<keyword evidence="1" id="KW-0472">Membrane</keyword>
<dbReference type="InterPro" id="IPR050879">
    <property type="entry name" value="Acyltransferase_3"/>
</dbReference>
<dbReference type="PANTHER" id="PTHR23028:SF53">
    <property type="entry name" value="ACYL_TRANSF_3 DOMAIN-CONTAINING PROTEIN"/>
    <property type="match status" value="1"/>
</dbReference>